<dbReference type="Proteomes" id="UP001642540">
    <property type="component" value="Unassembled WGS sequence"/>
</dbReference>
<keyword evidence="2" id="KW-0732">Signal</keyword>
<feature type="signal peptide" evidence="2">
    <location>
        <begin position="1"/>
        <end position="24"/>
    </location>
</feature>
<organism evidence="3 4">
    <name type="scientific">Orchesella dallaii</name>
    <dbReference type="NCBI Taxonomy" id="48710"/>
    <lineage>
        <taxon>Eukaryota</taxon>
        <taxon>Metazoa</taxon>
        <taxon>Ecdysozoa</taxon>
        <taxon>Arthropoda</taxon>
        <taxon>Hexapoda</taxon>
        <taxon>Collembola</taxon>
        <taxon>Entomobryomorpha</taxon>
        <taxon>Entomobryoidea</taxon>
        <taxon>Orchesellidae</taxon>
        <taxon>Orchesellinae</taxon>
        <taxon>Orchesella</taxon>
    </lineage>
</organism>
<name>A0ABP1PKJ4_9HEXA</name>
<reference evidence="3 4" key="1">
    <citation type="submission" date="2024-08" db="EMBL/GenBank/DDBJ databases">
        <authorList>
            <person name="Cucini C."/>
            <person name="Frati F."/>
        </authorList>
    </citation>
    <scope>NUCLEOTIDE SEQUENCE [LARGE SCALE GENOMIC DNA]</scope>
</reference>
<evidence type="ECO:0000256" key="2">
    <source>
        <dbReference type="SAM" id="SignalP"/>
    </source>
</evidence>
<protein>
    <submittedName>
        <fullName evidence="3">Uncharacterized protein</fullName>
    </submittedName>
</protein>
<accession>A0ABP1PKJ4</accession>
<keyword evidence="4" id="KW-1185">Reference proteome</keyword>
<comment type="caution">
    <text evidence="3">The sequence shown here is derived from an EMBL/GenBank/DDBJ whole genome shotgun (WGS) entry which is preliminary data.</text>
</comment>
<evidence type="ECO:0000313" key="4">
    <source>
        <dbReference type="Proteomes" id="UP001642540"/>
    </source>
</evidence>
<evidence type="ECO:0000256" key="1">
    <source>
        <dbReference type="SAM" id="MobiDB-lite"/>
    </source>
</evidence>
<feature type="region of interest" description="Disordered" evidence="1">
    <location>
        <begin position="30"/>
        <end position="50"/>
    </location>
</feature>
<proteinExistence type="predicted"/>
<dbReference type="EMBL" id="CAXLJM020000001">
    <property type="protein sequence ID" value="CAL8068020.1"/>
    <property type="molecule type" value="Genomic_DNA"/>
</dbReference>
<feature type="compositionally biased region" description="Low complexity" evidence="1">
    <location>
        <begin position="36"/>
        <end position="46"/>
    </location>
</feature>
<sequence length="169" mass="18775">MRRFNITLSFAMVVVLIWAPSSNAQTVTPAQRQQFSTTTTGNSTSTQGVSLRSQPIFSQTIQCWRCGSPCENGYCCYDSNPQCCVFEGRCACCRSQFVLCLAFGIATVLIWTPSSNAQSVTAEQREEYAQVTTENPSGDQGISFRTDPLLNRNSNCWRCSAPVRIYIHN</sequence>
<evidence type="ECO:0000313" key="3">
    <source>
        <dbReference type="EMBL" id="CAL8068020.1"/>
    </source>
</evidence>
<feature type="chain" id="PRO_5047396854" evidence="2">
    <location>
        <begin position="25"/>
        <end position="169"/>
    </location>
</feature>
<gene>
    <name evidence="3" type="ORF">ODALV1_LOCUS71</name>
</gene>